<name>A0A9R1XEV3_LACSA</name>
<keyword evidence="3" id="KW-1185">Reference proteome</keyword>
<evidence type="ECO:0000259" key="1">
    <source>
        <dbReference type="Pfam" id="PF04937"/>
    </source>
</evidence>
<dbReference type="PANTHER" id="PTHR32166">
    <property type="entry name" value="OSJNBA0013A04.12 PROTEIN"/>
    <property type="match status" value="1"/>
</dbReference>
<organism evidence="2 3">
    <name type="scientific">Lactuca sativa</name>
    <name type="common">Garden lettuce</name>
    <dbReference type="NCBI Taxonomy" id="4236"/>
    <lineage>
        <taxon>Eukaryota</taxon>
        <taxon>Viridiplantae</taxon>
        <taxon>Streptophyta</taxon>
        <taxon>Embryophyta</taxon>
        <taxon>Tracheophyta</taxon>
        <taxon>Spermatophyta</taxon>
        <taxon>Magnoliopsida</taxon>
        <taxon>eudicotyledons</taxon>
        <taxon>Gunneridae</taxon>
        <taxon>Pentapetalae</taxon>
        <taxon>asterids</taxon>
        <taxon>campanulids</taxon>
        <taxon>Asterales</taxon>
        <taxon>Asteraceae</taxon>
        <taxon>Cichorioideae</taxon>
        <taxon>Cichorieae</taxon>
        <taxon>Lactucinae</taxon>
        <taxon>Lactuca</taxon>
    </lineage>
</organism>
<protein>
    <recommendedName>
        <fullName evidence="1">DUF659 domain-containing protein</fullName>
    </recommendedName>
</protein>
<dbReference type="Proteomes" id="UP000235145">
    <property type="component" value="Unassembled WGS sequence"/>
</dbReference>
<reference evidence="2 3" key="1">
    <citation type="journal article" date="2017" name="Nat. Commun.">
        <title>Genome assembly with in vitro proximity ligation data and whole-genome triplication in lettuce.</title>
        <authorList>
            <person name="Reyes-Chin-Wo S."/>
            <person name="Wang Z."/>
            <person name="Yang X."/>
            <person name="Kozik A."/>
            <person name="Arikit S."/>
            <person name="Song C."/>
            <person name="Xia L."/>
            <person name="Froenicke L."/>
            <person name="Lavelle D.O."/>
            <person name="Truco M.J."/>
            <person name="Xia R."/>
            <person name="Zhu S."/>
            <person name="Xu C."/>
            <person name="Xu H."/>
            <person name="Xu X."/>
            <person name="Cox K."/>
            <person name="Korf I."/>
            <person name="Meyers B.C."/>
            <person name="Michelmore R.W."/>
        </authorList>
    </citation>
    <scope>NUCLEOTIDE SEQUENCE [LARGE SCALE GENOMIC DNA]</scope>
    <source>
        <strain evidence="3">cv. Salinas</strain>
        <tissue evidence="2">Seedlings</tissue>
    </source>
</reference>
<sequence>MNEDVGNLSVTFPLNPDKNHILEIEHICFISICKKATMTDKLKMKQLEDVYEEKKAESQAKEVEFPCEFGVGFKKRKDQLDQEIARIFYTGGFPFNLTRNPHNLRVFQFVANKRIDGYVSPCYNKLRTTLLQKEKDNVHRLLDPLRSTWKEKCVTIMSDGWSDPTRKALINFMATSANCLGEVKDRFYIVELMKEVINEISHQNFPHNYWTPSVVPTLNLDLKNICSPRNAETNELTYKQCNWIKEVHEDALAIKNFIMNHNVKLSIFTKFTPLRLLWFVDTRFAFIIIMLKRLKLIKMGLQAVTSGLRIGWELVI</sequence>
<feature type="domain" description="DUF659" evidence="1">
    <location>
        <begin position="121"/>
        <end position="204"/>
    </location>
</feature>
<dbReference type="AlphaFoldDB" id="A0A9R1XEV3"/>
<accession>A0A9R1XEV3</accession>
<dbReference type="InterPro" id="IPR007021">
    <property type="entry name" value="DUF659"/>
</dbReference>
<dbReference type="PANTHER" id="PTHR32166:SF81">
    <property type="entry name" value="OS06G0658400 PROTEIN"/>
    <property type="match status" value="1"/>
</dbReference>
<evidence type="ECO:0000313" key="3">
    <source>
        <dbReference type="Proteomes" id="UP000235145"/>
    </source>
</evidence>
<comment type="caution">
    <text evidence="2">The sequence shown here is derived from an EMBL/GenBank/DDBJ whole genome shotgun (WGS) entry which is preliminary data.</text>
</comment>
<gene>
    <name evidence="2" type="ORF">LSAT_V11C500243170</name>
</gene>
<evidence type="ECO:0000313" key="2">
    <source>
        <dbReference type="EMBL" id="KAJ0207649.1"/>
    </source>
</evidence>
<proteinExistence type="predicted"/>
<dbReference type="EMBL" id="NBSK02000005">
    <property type="protein sequence ID" value="KAJ0207649.1"/>
    <property type="molecule type" value="Genomic_DNA"/>
</dbReference>
<dbReference type="Pfam" id="PF04937">
    <property type="entry name" value="DUF659"/>
    <property type="match status" value="1"/>
</dbReference>